<protein>
    <submittedName>
        <fullName evidence="5">STXB protein</fullName>
    </submittedName>
</protein>
<feature type="non-terminal residue" evidence="5">
    <location>
        <position position="1"/>
    </location>
</feature>
<dbReference type="InterPro" id="IPR043136">
    <property type="entry name" value="B30.2/SPRY_sf"/>
</dbReference>
<keyword evidence="1" id="KW-0479">Metal-binding</keyword>
<dbReference type="PANTHER" id="PTHR25465">
    <property type="entry name" value="B-BOX DOMAIN CONTAINING"/>
    <property type="match status" value="1"/>
</dbReference>
<dbReference type="Gene3D" id="2.60.120.920">
    <property type="match status" value="1"/>
</dbReference>
<dbReference type="InterPro" id="IPR001870">
    <property type="entry name" value="B30.2/SPRY"/>
</dbReference>
<accession>A0A8J7THV0</accession>
<keyword evidence="2" id="KW-0863">Zinc-finger</keyword>
<name>A0A8J7THV0_ATRSP</name>
<keyword evidence="3" id="KW-0862">Zinc</keyword>
<organism evidence="5 6">
    <name type="scientific">Atractosteus spatula</name>
    <name type="common">Alligator gar</name>
    <name type="synonym">Lepisosteus spatula</name>
    <dbReference type="NCBI Taxonomy" id="7917"/>
    <lineage>
        <taxon>Eukaryota</taxon>
        <taxon>Metazoa</taxon>
        <taxon>Chordata</taxon>
        <taxon>Craniata</taxon>
        <taxon>Vertebrata</taxon>
        <taxon>Euteleostomi</taxon>
        <taxon>Actinopterygii</taxon>
        <taxon>Neopterygii</taxon>
        <taxon>Holostei</taxon>
        <taxon>Semionotiformes</taxon>
        <taxon>Lepisosteidae</taxon>
        <taxon>Atractosteus</taxon>
    </lineage>
</organism>
<evidence type="ECO:0000256" key="2">
    <source>
        <dbReference type="ARBA" id="ARBA00022771"/>
    </source>
</evidence>
<dbReference type="PANTHER" id="PTHR25465:SF14">
    <property type="entry name" value="E3 UBIQUITIN-PROTEIN LIGASE TRIM65"/>
    <property type="match status" value="1"/>
</dbReference>
<dbReference type="Pfam" id="PF00622">
    <property type="entry name" value="SPRY"/>
    <property type="match status" value="1"/>
</dbReference>
<dbReference type="InterPro" id="IPR051051">
    <property type="entry name" value="E3_ubiq-ligase_TRIM/RNF"/>
</dbReference>
<dbReference type="EMBL" id="JAAWVO010065635">
    <property type="protein sequence ID" value="MBN3323546.1"/>
    <property type="molecule type" value="Genomic_DNA"/>
</dbReference>
<evidence type="ECO:0000313" key="6">
    <source>
        <dbReference type="Proteomes" id="UP000736164"/>
    </source>
</evidence>
<dbReference type="Proteomes" id="UP000736164">
    <property type="component" value="Unassembled WGS sequence"/>
</dbReference>
<gene>
    <name evidence="5" type="primary">Stxb_4</name>
    <name evidence="5" type="ORF">GTO95_0012584</name>
</gene>
<dbReference type="GO" id="GO:0008270">
    <property type="term" value="F:zinc ion binding"/>
    <property type="evidence" value="ECO:0007669"/>
    <property type="project" value="UniProtKB-KW"/>
</dbReference>
<proteinExistence type="predicted"/>
<dbReference type="InterPro" id="IPR013320">
    <property type="entry name" value="ConA-like_dom_sf"/>
</dbReference>
<feature type="non-terminal residue" evidence="5">
    <location>
        <position position="147"/>
    </location>
</feature>
<dbReference type="SUPFAM" id="SSF49899">
    <property type="entry name" value="Concanavalin A-like lectins/glucanases"/>
    <property type="match status" value="1"/>
</dbReference>
<dbReference type="PROSITE" id="PS50188">
    <property type="entry name" value="B302_SPRY"/>
    <property type="match status" value="1"/>
</dbReference>
<comment type="caution">
    <text evidence="5">The sequence shown here is derived from an EMBL/GenBank/DDBJ whole genome shotgun (WGS) entry which is preliminary data.</text>
</comment>
<evidence type="ECO:0000256" key="1">
    <source>
        <dbReference type="ARBA" id="ARBA00022723"/>
    </source>
</evidence>
<reference evidence="5" key="1">
    <citation type="journal article" date="2021" name="Cell">
        <title>Tracing the genetic footprints of vertebrate landing in non-teleost ray-finned fishes.</title>
        <authorList>
            <person name="Bi X."/>
            <person name="Wang K."/>
            <person name="Yang L."/>
            <person name="Pan H."/>
            <person name="Jiang H."/>
            <person name="Wei Q."/>
            <person name="Fang M."/>
            <person name="Yu H."/>
            <person name="Zhu C."/>
            <person name="Cai Y."/>
            <person name="He Y."/>
            <person name="Gan X."/>
            <person name="Zeng H."/>
            <person name="Yu D."/>
            <person name="Zhu Y."/>
            <person name="Jiang H."/>
            <person name="Qiu Q."/>
            <person name="Yang H."/>
            <person name="Zhang Y.E."/>
            <person name="Wang W."/>
            <person name="Zhu M."/>
            <person name="He S."/>
            <person name="Zhang G."/>
        </authorList>
    </citation>
    <scope>NUCLEOTIDE SEQUENCE</scope>
    <source>
        <strain evidence="5">Allg_001</strain>
    </source>
</reference>
<evidence type="ECO:0000313" key="5">
    <source>
        <dbReference type="EMBL" id="MBN3323546.1"/>
    </source>
</evidence>
<keyword evidence="6" id="KW-1185">Reference proteome</keyword>
<sequence>MSATDQGYPENTSWFDNLPQVLCREKIDGAKKWSIKWSGEEIWIGVSYGSIQRKGDGSHKPAGKNVNSWALHCTQSVFEVLHNKEQIPTGQHSFPRIGVEVNMDGGKLAFYGIKDERILLHTFYCTFTESVYAAFFHGDKAEIKLLA</sequence>
<dbReference type="InterPro" id="IPR003877">
    <property type="entry name" value="SPRY_dom"/>
</dbReference>
<evidence type="ECO:0000256" key="3">
    <source>
        <dbReference type="ARBA" id="ARBA00022833"/>
    </source>
</evidence>
<evidence type="ECO:0000259" key="4">
    <source>
        <dbReference type="PROSITE" id="PS50188"/>
    </source>
</evidence>
<feature type="domain" description="B30.2/SPRY" evidence="4">
    <location>
        <begin position="1"/>
        <end position="147"/>
    </location>
</feature>
<dbReference type="AlphaFoldDB" id="A0A8J7THV0"/>